<comment type="similarity">
    <text evidence="9">Belongs to the class-I pyridoxal-phosphate-dependent aminotransferase family. LL-diaminopimelate aminotransferase subfamily.</text>
</comment>
<dbReference type="OMA" id="SKTFNMT"/>
<dbReference type="AlphaFoldDB" id="A0A142V9F1"/>
<dbReference type="InterPro" id="IPR015422">
    <property type="entry name" value="PyrdxlP-dep_Trfase_small"/>
</dbReference>
<sequence>MKLSKRIENLPPYLFVQISKKIAEKRAKGEEVISFAIGDPDLPTPKHILAELCKAAEDPSNHRYPETEGLPVLRKAMAEWYQKRFGVKLNPDTEVLPLIGSKEGIGHAAWCFLDPGDIALVPNPAYPVYAISSQLAGAEVFNLPLNKGNNFLPNLEAIPQNILSKAKVLWINYPNNPTGAVAGLSFFQEVANFAAKHNLAVCHDGPYSEIAFDGYKPVSFLEADGAKDVGIEFHSLSKSYNMTGWRIGMAVGNAKMIDALRRFKSNLDSGIPQAIQLMAIAALNGSQEIINQNCAIYQRRRDRLVESLRNIGMEVTAPKASLYIWAPVPESYTSASFATELLDKTGVVVTPGTGYGTAGEGYIRLSLTVPDEQIEKGIAKLAGYKKSS</sequence>
<dbReference type="HAMAP" id="MF_01642">
    <property type="entry name" value="DapL_aminotrans_1"/>
    <property type="match status" value="1"/>
</dbReference>
<evidence type="ECO:0000256" key="7">
    <source>
        <dbReference type="ARBA" id="ARBA00022898"/>
    </source>
</evidence>
<dbReference type="InterPro" id="IPR050881">
    <property type="entry name" value="LL-DAP_aminotransferase"/>
</dbReference>
<gene>
    <name evidence="9" type="primary">dapL</name>
    <name evidence="12" type="ORF">Dm11a5_0637</name>
</gene>
<feature type="binding site" evidence="9">
    <location>
        <position position="13"/>
    </location>
    <ligand>
        <name>substrate</name>
    </ligand>
</feature>
<proteinExistence type="inferred from homology"/>
<dbReference type="Gene3D" id="3.90.1150.10">
    <property type="entry name" value="Aspartate Aminotransferase, domain 1"/>
    <property type="match status" value="1"/>
</dbReference>
<dbReference type="InterPro" id="IPR015424">
    <property type="entry name" value="PyrdxlP-dep_Trfase"/>
</dbReference>
<dbReference type="SUPFAM" id="SSF53383">
    <property type="entry name" value="PLP-dependent transferases"/>
    <property type="match status" value="1"/>
</dbReference>
<dbReference type="CDD" id="cd00609">
    <property type="entry name" value="AAT_like"/>
    <property type="match status" value="1"/>
</dbReference>
<dbReference type="SMR" id="A0A142V9F1"/>
<keyword evidence="7 9" id="KW-0663">Pyridoxal phosphate</keyword>
<evidence type="ECO:0000256" key="4">
    <source>
        <dbReference type="ARBA" id="ARBA00018052"/>
    </source>
</evidence>
<feature type="binding site" evidence="9">
    <location>
        <begin position="235"/>
        <end position="237"/>
    </location>
    <ligand>
        <name>pyridoxal 5'-phosphate</name>
        <dbReference type="ChEBI" id="CHEBI:597326"/>
    </ligand>
</feature>
<dbReference type="NCBIfam" id="NF006756">
    <property type="entry name" value="PRK09276.1"/>
    <property type="match status" value="1"/>
</dbReference>
<dbReference type="InterPro" id="IPR019881">
    <property type="entry name" value="DAP-NH2Trfase_DapL_Desulfo"/>
</dbReference>
<dbReference type="InterPro" id="IPR004838">
    <property type="entry name" value="NHTrfase_class1_PyrdxlP-BS"/>
</dbReference>
<dbReference type="EC" id="2.6.1.83" evidence="3 9"/>
<dbReference type="PROSITE" id="PS00105">
    <property type="entry name" value="AA_TRANSFER_CLASS_1"/>
    <property type="match status" value="1"/>
</dbReference>
<dbReference type="Pfam" id="PF00155">
    <property type="entry name" value="Aminotran_1_2"/>
    <property type="match status" value="1"/>
</dbReference>
<dbReference type="Gene3D" id="3.40.640.10">
    <property type="entry name" value="Type I PLP-dependent aspartate aminotransferase-like (Major domain)"/>
    <property type="match status" value="1"/>
</dbReference>
<feature type="binding site" evidence="9">
    <location>
        <position position="207"/>
    </location>
    <ligand>
        <name>pyridoxal 5'-phosphate</name>
        <dbReference type="ChEBI" id="CHEBI:597326"/>
    </ligand>
</feature>
<comment type="subunit">
    <text evidence="9">Homodimer.</text>
</comment>
<dbReference type="RefSeq" id="WP_011309226.1">
    <property type="nucleotide sequence ID" value="NZ_AP024514.1"/>
</dbReference>
<comment type="pathway">
    <text evidence="2 9">Amino-acid biosynthesis; L-lysine biosynthesis via DAP pathway; LL-2,6-diaminopimelate from (S)-tetrahydrodipicolinate (aminotransferase route): step 1/1.</text>
</comment>
<dbReference type="UniPathway" id="UPA00034">
    <property type="reaction ID" value="UER00466"/>
</dbReference>
<dbReference type="PATRIC" id="fig|61435.13.peg.668"/>
<feature type="binding site" evidence="9">
    <location>
        <position position="176"/>
    </location>
    <ligand>
        <name>substrate</name>
    </ligand>
</feature>
<dbReference type="GO" id="GO:0033362">
    <property type="term" value="P:lysine biosynthetic process via diaminopimelate, diaminopimelate-aminotransferase pathway"/>
    <property type="evidence" value="ECO:0007669"/>
    <property type="project" value="UniProtKB-UniRule"/>
</dbReference>
<evidence type="ECO:0000256" key="1">
    <source>
        <dbReference type="ARBA" id="ARBA00001933"/>
    </source>
</evidence>
<feature type="domain" description="Aminotransferase class I/classII large" evidence="11">
    <location>
        <begin position="31"/>
        <end position="381"/>
    </location>
</feature>
<comment type="cofactor">
    <cofactor evidence="1 9 10">
        <name>pyridoxal 5'-phosphate</name>
        <dbReference type="ChEBI" id="CHEBI:597326"/>
    </cofactor>
</comment>
<comment type="function">
    <text evidence="9">Involved in the synthesis of meso-diaminopimelate (m-DAP or DL-DAP), required for both lysine and peptidoglycan biosynthesis. Catalyzes the direct conversion of tetrahydrodipicolinate to LL-diaminopimelate.</text>
</comment>
<dbReference type="NCBIfam" id="TIGR03540">
    <property type="entry name" value="DapC_direct"/>
    <property type="match status" value="1"/>
</dbReference>
<feature type="binding site" evidence="9">
    <location>
        <position position="38"/>
    </location>
    <ligand>
        <name>substrate</name>
    </ligand>
</feature>
<evidence type="ECO:0000313" key="13">
    <source>
        <dbReference type="Proteomes" id="UP000076394"/>
    </source>
</evidence>
<feature type="modified residue" description="N6-(pyridoxal phosphate)lysine" evidence="9">
    <location>
        <position position="238"/>
    </location>
</feature>
<dbReference type="Proteomes" id="UP000076394">
    <property type="component" value="Chromosome"/>
</dbReference>
<evidence type="ECO:0000256" key="6">
    <source>
        <dbReference type="ARBA" id="ARBA00022679"/>
    </source>
</evidence>
<organism evidence="12 13">
    <name type="scientific">Dehalococcoides mccartyi</name>
    <dbReference type="NCBI Taxonomy" id="61435"/>
    <lineage>
        <taxon>Bacteria</taxon>
        <taxon>Bacillati</taxon>
        <taxon>Chloroflexota</taxon>
        <taxon>Dehalococcoidia</taxon>
        <taxon>Dehalococcoidales</taxon>
        <taxon>Dehalococcoidaceae</taxon>
        <taxon>Dehalococcoides</taxon>
    </lineage>
</organism>
<feature type="binding site" evidence="9">
    <location>
        <position position="126"/>
    </location>
    <ligand>
        <name>pyridoxal 5'-phosphate</name>
        <dbReference type="ChEBI" id="CHEBI:597326"/>
    </ligand>
</feature>
<dbReference type="GO" id="GO:0030170">
    <property type="term" value="F:pyridoxal phosphate binding"/>
    <property type="evidence" value="ECO:0007669"/>
    <property type="project" value="UniProtKB-UniRule"/>
</dbReference>
<comment type="catalytic activity">
    <reaction evidence="8 9">
        <text>(2S,6S)-2,6-diaminopimelate + 2-oxoglutarate = (S)-2,3,4,5-tetrahydrodipicolinate + L-glutamate + H2O + H(+)</text>
        <dbReference type="Rhea" id="RHEA:23988"/>
        <dbReference type="ChEBI" id="CHEBI:15377"/>
        <dbReference type="ChEBI" id="CHEBI:15378"/>
        <dbReference type="ChEBI" id="CHEBI:16810"/>
        <dbReference type="ChEBI" id="CHEBI:16845"/>
        <dbReference type="ChEBI" id="CHEBI:29985"/>
        <dbReference type="ChEBI" id="CHEBI:57609"/>
        <dbReference type="EC" id="2.6.1.83"/>
    </reaction>
</comment>
<dbReference type="PANTHER" id="PTHR42832:SF3">
    <property type="entry name" value="L-GLUTAMINE--4-(METHYLSULFANYL)-2-OXOBUTANOATE AMINOTRANSFERASE"/>
    <property type="match status" value="1"/>
</dbReference>
<evidence type="ECO:0000256" key="3">
    <source>
        <dbReference type="ARBA" id="ARBA00013138"/>
    </source>
</evidence>
<dbReference type="InterPro" id="IPR019942">
    <property type="entry name" value="DapL/ALD1"/>
</dbReference>
<evidence type="ECO:0000256" key="5">
    <source>
        <dbReference type="ARBA" id="ARBA00022576"/>
    </source>
</evidence>
<evidence type="ECO:0000313" key="12">
    <source>
        <dbReference type="EMBL" id="AMU86463.1"/>
    </source>
</evidence>
<dbReference type="PANTHER" id="PTHR42832">
    <property type="entry name" value="AMINO ACID AMINOTRANSFERASE"/>
    <property type="match status" value="1"/>
</dbReference>
<keyword evidence="6 9" id="KW-0808">Transferase</keyword>
<keyword evidence="5 9" id="KW-0032">Aminotransferase</keyword>
<evidence type="ECO:0000256" key="2">
    <source>
        <dbReference type="ARBA" id="ARBA00004982"/>
    </source>
</evidence>
<reference evidence="12 13" key="1">
    <citation type="submission" date="2015-03" db="EMBL/GenBank/DDBJ databases">
        <title>Genomic characterization of Dehalococcoides mccartyi strain 11a5, an unusal plasmid-containing chloroethene dechlorinator.</title>
        <authorList>
            <person name="Zhao S."/>
            <person name="Ding C."/>
            <person name="He J."/>
        </authorList>
    </citation>
    <scope>NUCLEOTIDE SEQUENCE [LARGE SCALE GENOMIC DNA]</scope>
    <source>
        <strain evidence="12 13">11a5</strain>
    </source>
</reference>
<name>A0A142V9F1_9CHLR</name>
<feature type="binding site" evidence="9">
    <location>
        <position position="126"/>
    </location>
    <ligand>
        <name>substrate</name>
    </ligand>
</feature>
<feature type="binding site" evidence="9">
    <location>
        <position position="364"/>
    </location>
    <ligand>
        <name>substrate</name>
    </ligand>
</feature>
<dbReference type="GO" id="GO:0010285">
    <property type="term" value="F:L,L-diaminopimelate aminotransferase activity"/>
    <property type="evidence" value="ECO:0007669"/>
    <property type="project" value="UniProtKB-UniRule"/>
</dbReference>
<comment type="caution">
    <text evidence="9">Lacks conserved residue(s) required for the propagation of feature annotation.</text>
</comment>
<protein>
    <recommendedName>
        <fullName evidence="4 9">LL-diaminopimelate aminotransferase</fullName>
        <shortName evidence="9">DAP-AT</shortName>
        <shortName evidence="9">DAP-aminotransferase</shortName>
        <shortName evidence="9">LL-DAP-aminotransferase</shortName>
        <ecNumber evidence="3 9">2.6.1.83</ecNumber>
    </recommendedName>
</protein>
<dbReference type="InterPro" id="IPR004839">
    <property type="entry name" value="Aminotransferase_I/II_large"/>
</dbReference>
<dbReference type="InterPro" id="IPR015421">
    <property type="entry name" value="PyrdxlP-dep_Trfase_major"/>
</dbReference>
<accession>A0A142V9F1</accession>
<evidence type="ECO:0000256" key="10">
    <source>
        <dbReference type="RuleBase" id="RU000481"/>
    </source>
</evidence>
<evidence type="ECO:0000256" key="8">
    <source>
        <dbReference type="ARBA" id="ARBA00051934"/>
    </source>
</evidence>
<feature type="binding site" evidence="9">
    <location>
        <position position="176"/>
    </location>
    <ligand>
        <name>pyridoxal 5'-phosphate</name>
        <dbReference type="ChEBI" id="CHEBI:597326"/>
    </ligand>
</feature>
<evidence type="ECO:0000259" key="11">
    <source>
        <dbReference type="Pfam" id="PF00155"/>
    </source>
</evidence>
<evidence type="ECO:0000256" key="9">
    <source>
        <dbReference type="HAMAP-Rule" id="MF_01642"/>
    </source>
</evidence>
<dbReference type="OrthoDB" id="9813612at2"/>
<dbReference type="EMBL" id="CP011127">
    <property type="protein sequence ID" value="AMU86463.1"/>
    <property type="molecule type" value="Genomic_DNA"/>
</dbReference>
<feature type="binding site" evidence="9">
    <location>
        <position position="246"/>
    </location>
    <ligand>
        <name>pyridoxal 5'-phosphate</name>
        <dbReference type="ChEBI" id="CHEBI:597326"/>
    </ligand>
</feature>